<dbReference type="InterPro" id="IPR036388">
    <property type="entry name" value="WH-like_DNA-bd_sf"/>
</dbReference>
<dbReference type="GO" id="GO:0003677">
    <property type="term" value="F:DNA binding"/>
    <property type="evidence" value="ECO:0007669"/>
    <property type="project" value="UniProtKB-KW"/>
</dbReference>
<dbReference type="Pfam" id="PF00126">
    <property type="entry name" value="HTH_1"/>
    <property type="match status" value="1"/>
</dbReference>
<evidence type="ECO:0000313" key="6">
    <source>
        <dbReference type="EMBL" id="RAW50421.1"/>
    </source>
</evidence>
<reference evidence="6 7" key="1">
    <citation type="submission" date="2018-02" db="EMBL/GenBank/DDBJ databases">
        <title>Complete genome sequencing of Faecalibacterium prausnitzii strains isolated from the human gut.</title>
        <authorList>
            <person name="Fitzgerald B.C."/>
            <person name="Shkoporov A.N."/>
            <person name="Ross P.R."/>
            <person name="Hill C."/>
        </authorList>
    </citation>
    <scope>NUCLEOTIDE SEQUENCE [LARGE SCALE GENOMIC DNA]</scope>
    <source>
        <strain evidence="6 7">APC942/8-14-2</strain>
    </source>
</reference>
<keyword evidence="4" id="KW-0804">Transcription</keyword>
<dbReference type="CDD" id="cd05466">
    <property type="entry name" value="PBP2_LTTR_substrate"/>
    <property type="match status" value="1"/>
</dbReference>
<evidence type="ECO:0000259" key="5">
    <source>
        <dbReference type="PROSITE" id="PS50931"/>
    </source>
</evidence>
<dbReference type="SUPFAM" id="SSF46785">
    <property type="entry name" value="Winged helix' DNA-binding domain"/>
    <property type="match status" value="1"/>
</dbReference>
<evidence type="ECO:0000256" key="2">
    <source>
        <dbReference type="ARBA" id="ARBA00023015"/>
    </source>
</evidence>
<evidence type="ECO:0000256" key="4">
    <source>
        <dbReference type="ARBA" id="ARBA00023163"/>
    </source>
</evidence>
<name>A0A329TKW5_9FIRM</name>
<evidence type="ECO:0000313" key="7">
    <source>
        <dbReference type="Proteomes" id="UP000251634"/>
    </source>
</evidence>
<dbReference type="Gene3D" id="3.40.190.290">
    <property type="match status" value="1"/>
</dbReference>
<dbReference type="SUPFAM" id="SSF53850">
    <property type="entry name" value="Periplasmic binding protein-like II"/>
    <property type="match status" value="1"/>
</dbReference>
<evidence type="ECO:0000256" key="3">
    <source>
        <dbReference type="ARBA" id="ARBA00023125"/>
    </source>
</evidence>
<keyword evidence="2" id="KW-0805">Transcription regulation</keyword>
<dbReference type="RefSeq" id="WP_112115255.1">
    <property type="nucleotide sequence ID" value="NZ_PRKZ01000003.1"/>
</dbReference>
<dbReference type="PANTHER" id="PTHR30126">
    <property type="entry name" value="HTH-TYPE TRANSCRIPTIONAL REGULATOR"/>
    <property type="match status" value="1"/>
</dbReference>
<dbReference type="PRINTS" id="PR00039">
    <property type="entry name" value="HTHLYSR"/>
</dbReference>
<dbReference type="Gene3D" id="1.10.10.10">
    <property type="entry name" value="Winged helix-like DNA-binding domain superfamily/Winged helix DNA-binding domain"/>
    <property type="match status" value="1"/>
</dbReference>
<dbReference type="Pfam" id="PF03466">
    <property type="entry name" value="LysR_substrate"/>
    <property type="match status" value="1"/>
</dbReference>
<proteinExistence type="inferred from homology"/>
<organism evidence="6 7">
    <name type="scientific">Faecalibacterium prausnitzii</name>
    <dbReference type="NCBI Taxonomy" id="853"/>
    <lineage>
        <taxon>Bacteria</taxon>
        <taxon>Bacillati</taxon>
        <taxon>Bacillota</taxon>
        <taxon>Clostridia</taxon>
        <taxon>Eubacteriales</taxon>
        <taxon>Oscillospiraceae</taxon>
        <taxon>Faecalibacterium</taxon>
    </lineage>
</organism>
<dbReference type="InterPro" id="IPR036390">
    <property type="entry name" value="WH_DNA-bd_sf"/>
</dbReference>
<evidence type="ECO:0000256" key="1">
    <source>
        <dbReference type="ARBA" id="ARBA00009437"/>
    </source>
</evidence>
<dbReference type="EMBL" id="PRKZ01000003">
    <property type="protein sequence ID" value="RAW50421.1"/>
    <property type="molecule type" value="Genomic_DNA"/>
</dbReference>
<gene>
    <name evidence="6" type="ORF">C4N25_05325</name>
</gene>
<feature type="domain" description="HTH lysR-type" evidence="5">
    <location>
        <begin position="1"/>
        <end position="58"/>
    </location>
</feature>
<dbReference type="InterPro" id="IPR005119">
    <property type="entry name" value="LysR_subst-bd"/>
</dbReference>
<keyword evidence="3" id="KW-0238">DNA-binding</keyword>
<dbReference type="Proteomes" id="UP000251634">
    <property type="component" value="Unassembled WGS sequence"/>
</dbReference>
<comment type="caution">
    <text evidence="6">The sequence shown here is derived from an EMBL/GenBank/DDBJ whole genome shotgun (WGS) entry which is preliminary data.</text>
</comment>
<dbReference type="AlphaFoldDB" id="A0A329TKW5"/>
<dbReference type="PROSITE" id="PS50931">
    <property type="entry name" value="HTH_LYSR"/>
    <property type="match status" value="1"/>
</dbReference>
<sequence length="318" mass="36167">MDTNVFRYVLEVDKCKNITLAAKHLFISQPALTKQLSKLEKELGFQLFDRAHTPITTTPQGELFLDFARRYQELEQDFQNDIALSRHTPAVPVRIATTHRGGGYAGIHTAAFMAAYPNICLEYLDTSARKCEELLEEEQVDLAIYTDPILSSKLEYMPLEEDPLVFVIPQSSPLLAGLDLSGNSLEHPVEIESRRFRDPSLRYILATPRQGLYYAENAFFKKYRVTPLDPLRVEYVDTRYSVVQSGCGIALFPHTTVIQHSHGNSQPPLYGIPKGDALYRYIIIARKKGRTLSPDAEAVWRFMVNQRLEANHHLESTP</sequence>
<accession>A0A329TKW5</accession>
<dbReference type="GO" id="GO:0003700">
    <property type="term" value="F:DNA-binding transcription factor activity"/>
    <property type="evidence" value="ECO:0007669"/>
    <property type="project" value="InterPro"/>
</dbReference>
<protein>
    <recommendedName>
        <fullName evidence="5">HTH lysR-type domain-containing protein</fullName>
    </recommendedName>
</protein>
<comment type="similarity">
    <text evidence="1">Belongs to the LysR transcriptional regulatory family.</text>
</comment>
<dbReference type="InterPro" id="IPR000847">
    <property type="entry name" value="LysR_HTH_N"/>
</dbReference>